<gene>
    <name evidence="1" type="ORF">LCGC14_1986810</name>
</gene>
<reference evidence="1" key="1">
    <citation type="journal article" date="2015" name="Nature">
        <title>Complex archaea that bridge the gap between prokaryotes and eukaryotes.</title>
        <authorList>
            <person name="Spang A."/>
            <person name="Saw J.H."/>
            <person name="Jorgensen S.L."/>
            <person name="Zaremba-Niedzwiedzka K."/>
            <person name="Martijn J."/>
            <person name="Lind A.E."/>
            <person name="van Eijk R."/>
            <person name="Schleper C."/>
            <person name="Guy L."/>
            <person name="Ettema T.J."/>
        </authorList>
    </citation>
    <scope>NUCLEOTIDE SEQUENCE</scope>
</reference>
<organism evidence="1">
    <name type="scientific">marine sediment metagenome</name>
    <dbReference type="NCBI Taxonomy" id="412755"/>
    <lineage>
        <taxon>unclassified sequences</taxon>
        <taxon>metagenomes</taxon>
        <taxon>ecological metagenomes</taxon>
    </lineage>
</organism>
<comment type="caution">
    <text evidence="1">The sequence shown here is derived from an EMBL/GenBank/DDBJ whole genome shotgun (WGS) entry which is preliminary data.</text>
</comment>
<dbReference type="EMBL" id="LAZR01022329">
    <property type="protein sequence ID" value="KKL82237.1"/>
    <property type="molecule type" value="Genomic_DNA"/>
</dbReference>
<proteinExistence type="predicted"/>
<dbReference type="AlphaFoldDB" id="A0A0F9I4C2"/>
<accession>A0A0F9I4C2</accession>
<sequence length="111" mass="12078">MSVVKGEGQFIGSGMSALFLYETLESAADRGYGVIIQPVGPEQSRGFNLYQVTPSKALAYNAMYEALKELLKELNGFMDGEECDHDVGICYCDTKANIIKAEQALTQAEGK</sequence>
<name>A0A0F9I4C2_9ZZZZ</name>
<protein>
    <submittedName>
        <fullName evidence="1">Uncharacterized protein</fullName>
    </submittedName>
</protein>
<evidence type="ECO:0000313" key="1">
    <source>
        <dbReference type="EMBL" id="KKL82237.1"/>
    </source>
</evidence>